<dbReference type="AlphaFoldDB" id="A0A918H2G3"/>
<proteinExistence type="predicted"/>
<feature type="compositionally biased region" description="Basic and acidic residues" evidence="1">
    <location>
        <begin position="59"/>
        <end position="70"/>
    </location>
</feature>
<evidence type="ECO:0000313" key="3">
    <source>
        <dbReference type="Proteomes" id="UP000619486"/>
    </source>
</evidence>
<comment type="caution">
    <text evidence="2">The sequence shown here is derived from an EMBL/GenBank/DDBJ whole genome shotgun (WGS) entry which is preliminary data.</text>
</comment>
<name>A0A918H2G3_9ACTN</name>
<reference evidence="2" key="1">
    <citation type="journal article" date="2014" name="Int. J. Syst. Evol. Microbiol.">
        <title>Complete genome sequence of Corynebacterium casei LMG S-19264T (=DSM 44701T), isolated from a smear-ripened cheese.</title>
        <authorList>
            <consortium name="US DOE Joint Genome Institute (JGI-PGF)"/>
            <person name="Walter F."/>
            <person name="Albersmeier A."/>
            <person name="Kalinowski J."/>
            <person name="Ruckert C."/>
        </authorList>
    </citation>
    <scope>NUCLEOTIDE SEQUENCE</scope>
    <source>
        <strain evidence="2">JCM 3172</strain>
    </source>
</reference>
<accession>A0A918H2G3</accession>
<protein>
    <submittedName>
        <fullName evidence="2">Uncharacterized protein</fullName>
    </submittedName>
</protein>
<feature type="region of interest" description="Disordered" evidence="1">
    <location>
        <begin position="56"/>
        <end position="81"/>
    </location>
</feature>
<reference evidence="2" key="2">
    <citation type="submission" date="2020-09" db="EMBL/GenBank/DDBJ databases">
        <authorList>
            <person name="Sun Q."/>
            <person name="Ohkuma M."/>
        </authorList>
    </citation>
    <scope>NUCLEOTIDE SEQUENCE</scope>
    <source>
        <strain evidence="2">JCM 3172</strain>
    </source>
</reference>
<dbReference type="EMBL" id="BMQQ01000008">
    <property type="protein sequence ID" value="GGT31499.1"/>
    <property type="molecule type" value="Genomic_DNA"/>
</dbReference>
<organism evidence="2 3">
    <name type="scientific">Streptomyces purpureus</name>
    <dbReference type="NCBI Taxonomy" id="1951"/>
    <lineage>
        <taxon>Bacteria</taxon>
        <taxon>Bacillati</taxon>
        <taxon>Actinomycetota</taxon>
        <taxon>Actinomycetes</taxon>
        <taxon>Kitasatosporales</taxon>
        <taxon>Streptomycetaceae</taxon>
        <taxon>Streptomyces</taxon>
    </lineage>
</organism>
<gene>
    <name evidence="2" type="ORF">GCM10014713_26260</name>
</gene>
<sequence length="102" mass="11003">MIFIREVPKHLPDVTFGGVTAGRSGLALARDVDYRQIRMGARRVIEGCPHSCEGTGGREWTRARVHETPERGPAGSGRGHSVTCATCAHPLQEEGLAIGVKR</sequence>
<evidence type="ECO:0000256" key="1">
    <source>
        <dbReference type="SAM" id="MobiDB-lite"/>
    </source>
</evidence>
<evidence type="ECO:0000313" key="2">
    <source>
        <dbReference type="EMBL" id="GGT31499.1"/>
    </source>
</evidence>
<dbReference type="Proteomes" id="UP000619486">
    <property type="component" value="Unassembled WGS sequence"/>
</dbReference>
<keyword evidence="3" id="KW-1185">Reference proteome</keyword>